<dbReference type="OrthoDB" id="2965336at2"/>
<evidence type="ECO:0000313" key="3">
    <source>
        <dbReference type="EMBL" id="CRK83966.1"/>
    </source>
</evidence>
<protein>
    <submittedName>
        <fullName evidence="3">RsiX</fullName>
    </submittedName>
</protein>
<evidence type="ECO:0000256" key="1">
    <source>
        <dbReference type="SAM" id="MobiDB-lite"/>
    </source>
</evidence>
<feature type="compositionally biased region" description="Polar residues" evidence="1">
    <location>
        <begin position="72"/>
        <end position="91"/>
    </location>
</feature>
<keyword evidence="4" id="KW-1185">Reference proteome</keyword>
<sequence>MKRSEWSDKQLEDLLRQMPKIQDHRNPHDIYQNLSFKKRKKTLWLISGLAAATALLLFIILMPKLMDTHLSSSDRSAQNHMASDQKASTLSVKRDSSITPKNEESASKEKPLLGNAKQSQSQDASLKTAVYEDELGDGTVLTYWIPDNEAQILVPISTIVHGTKDKTWLTLFNENMASLKEEEWGLSDYYPMNATIKLDQDNSIVVDVPTNHPYGQGSANETNFINIIKKDVAADSHIKKIKLTTNGQPGIAFGNYGEMSEINIDSETNHAYFFYYPNRKKLPFLVPSTTKYKNIQAALEAMGTDHPDGGLKPSLPSTLHFKEAIINNHILNLTLNDSSTLQNDNSTMHSLEAILLTAKEFGAEKVMFENAQIASIGPFDLSKEIKVPIAPNLRLTQ</sequence>
<dbReference type="EMBL" id="CVRB01000004">
    <property type="protein sequence ID" value="CRK83966.1"/>
    <property type="molecule type" value="Genomic_DNA"/>
</dbReference>
<keyword evidence="2" id="KW-1133">Transmembrane helix</keyword>
<feature type="transmembrane region" description="Helical" evidence="2">
    <location>
        <begin position="43"/>
        <end position="62"/>
    </location>
</feature>
<proteinExistence type="predicted"/>
<feature type="region of interest" description="Disordered" evidence="1">
    <location>
        <begin position="72"/>
        <end position="125"/>
    </location>
</feature>
<gene>
    <name evidence="3" type="primary">rsiX</name>
    <name evidence="3" type="ORF">BN000_03965</name>
</gene>
<keyword evidence="2" id="KW-0472">Membrane</keyword>
<reference evidence="4" key="1">
    <citation type="submission" date="2015-05" db="EMBL/GenBank/DDBJ databases">
        <authorList>
            <person name="Urmite Genomes"/>
        </authorList>
    </citation>
    <scope>NUCLEOTIDE SEQUENCE [LARGE SCALE GENOMIC DNA]</scope>
    <source>
        <strain evidence="4">LF1</strain>
    </source>
</reference>
<feature type="compositionally biased region" description="Polar residues" evidence="1">
    <location>
        <begin position="116"/>
        <end position="125"/>
    </location>
</feature>
<dbReference type="RefSeq" id="WP_090637180.1">
    <property type="nucleotide sequence ID" value="NZ_CVRB01000004.1"/>
</dbReference>
<evidence type="ECO:0000313" key="4">
    <source>
        <dbReference type="Proteomes" id="UP000199087"/>
    </source>
</evidence>
<accession>A0A0U1P139</accession>
<keyword evidence="2" id="KW-0812">Transmembrane</keyword>
<evidence type="ECO:0000256" key="2">
    <source>
        <dbReference type="SAM" id="Phobius"/>
    </source>
</evidence>
<dbReference type="STRING" id="1499688.BN000_03965"/>
<feature type="compositionally biased region" description="Basic and acidic residues" evidence="1">
    <location>
        <begin position="92"/>
        <end position="111"/>
    </location>
</feature>
<name>A0A0U1P139_9BACI</name>
<dbReference type="AlphaFoldDB" id="A0A0U1P139"/>
<organism evidence="3 4">
    <name type="scientific">Neobacillus massiliamazoniensis</name>
    <dbReference type="NCBI Taxonomy" id="1499688"/>
    <lineage>
        <taxon>Bacteria</taxon>
        <taxon>Bacillati</taxon>
        <taxon>Bacillota</taxon>
        <taxon>Bacilli</taxon>
        <taxon>Bacillales</taxon>
        <taxon>Bacillaceae</taxon>
        <taxon>Neobacillus</taxon>
    </lineage>
</organism>
<dbReference type="Proteomes" id="UP000199087">
    <property type="component" value="Unassembled WGS sequence"/>
</dbReference>